<feature type="compositionally biased region" description="Low complexity" evidence="2">
    <location>
        <begin position="87"/>
        <end position="100"/>
    </location>
</feature>
<name>A0A2W5QID9_VARPD</name>
<dbReference type="PANTHER" id="PTHR30203:SF24">
    <property type="entry name" value="BLR4935 PROTEIN"/>
    <property type="match status" value="1"/>
</dbReference>
<dbReference type="AlphaFoldDB" id="A0A2W5QID9"/>
<reference evidence="3 4" key="1">
    <citation type="submission" date="2017-08" db="EMBL/GenBank/DDBJ databases">
        <title>Infants hospitalized years apart are colonized by the same room-sourced microbial strains.</title>
        <authorList>
            <person name="Brooks B."/>
            <person name="Olm M.R."/>
            <person name="Firek B.A."/>
            <person name="Baker R."/>
            <person name="Thomas B.C."/>
            <person name="Morowitz M.J."/>
            <person name="Banfield J.F."/>
        </authorList>
    </citation>
    <scope>NUCLEOTIDE SEQUENCE [LARGE SCALE GENOMIC DNA]</scope>
    <source>
        <strain evidence="3">S2_005_003_R2_41</strain>
    </source>
</reference>
<sequence>MRCNARDRASARTFRVAATRGSFRSLVKPPSWSAPCLLAGALCGLAFLPAAAQPVLPPTSAGPIESRSLAAAFEAAWSRAVQQRQAAGATRQAQASRTAADSLWPSSPALEWSHRDGRKASAEGSRESEVGIAWPLWMPGQRGARSASADADLAHASASEASARLVLAGKVREAYWAVHAQVLEVRVARQQAEVAQRLVKDVQRRVQAGDLAPADGLAARAEEMSAEKAVAEAMTREASARRAWTTLTGLQSLPEGSATAPTVAAAQVTTSSIDEHPDVRLAIQALAQAQARAEVVRSQRADPPELYLRARQERAQGGANVNTLGVGMRIPLGTSGRNAPLEAAALTEVEVAEAILHRMQVDKAAEREDALAAFQAAQAQLPRDRERAALLRQRTTWVEQAFGSGNTSLPELLRAIDMASQAELLAARQQHALGAAHARLQQAFGLLP</sequence>
<dbReference type="InterPro" id="IPR010131">
    <property type="entry name" value="MdtP/NodT-like"/>
</dbReference>
<feature type="compositionally biased region" description="Basic and acidic residues" evidence="2">
    <location>
        <begin position="112"/>
        <end position="126"/>
    </location>
</feature>
<evidence type="ECO:0000313" key="3">
    <source>
        <dbReference type="EMBL" id="PZQ77062.1"/>
    </source>
</evidence>
<accession>A0A2W5QID9</accession>
<organism evidence="3 4">
    <name type="scientific">Variovorax paradoxus</name>
    <dbReference type="NCBI Taxonomy" id="34073"/>
    <lineage>
        <taxon>Bacteria</taxon>
        <taxon>Pseudomonadati</taxon>
        <taxon>Pseudomonadota</taxon>
        <taxon>Betaproteobacteria</taxon>
        <taxon>Burkholderiales</taxon>
        <taxon>Comamonadaceae</taxon>
        <taxon>Variovorax</taxon>
    </lineage>
</organism>
<dbReference type="Gene3D" id="1.20.1600.10">
    <property type="entry name" value="Outer membrane efflux proteins (OEP)"/>
    <property type="match status" value="1"/>
</dbReference>
<evidence type="ECO:0000256" key="2">
    <source>
        <dbReference type="SAM" id="MobiDB-lite"/>
    </source>
</evidence>
<dbReference type="EMBL" id="QFPP01000032">
    <property type="protein sequence ID" value="PZQ77062.1"/>
    <property type="molecule type" value="Genomic_DNA"/>
</dbReference>
<proteinExistence type="inferred from homology"/>
<evidence type="ECO:0000313" key="4">
    <source>
        <dbReference type="Proteomes" id="UP000249135"/>
    </source>
</evidence>
<dbReference type="InterPro" id="IPR003423">
    <property type="entry name" value="OMP_efflux"/>
</dbReference>
<gene>
    <name evidence="3" type="ORF">DI563_05050</name>
</gene>
<protein>
    <submittedName>
        <fullName evidence="3">Transporter</fullName>
    </submittedName>
</protein>
<dbReference type="SUPFAM" id="SSF56954">
    <property type="entry name" value="Outer membrane efflux proteins (OEP)"/>
    <property type="match status" value="1"/>
</dbReference>
<dbReference type="PANTHER" id="PTHR30203">
    <property type="entry name" value="OUTER MEMBRANE CATION EFFLUX PROTEIN"/>
    <property type="match status" value="1"/>
</dbReference>
<dbReference type="GO" id="GO:0015562">
    <property type="term" value="F:efflux transmembrane transporter activity"/>
    <property type="evidence" value="ECO:0007669"/>
    <property type="project" value="InterPro"/>
</dbReference>
<comment type="similarity">
    <text evidence="1">Belongs to the outer membrane factor (OMF) (TC 1.B.17) family.</text>
</comment>
<evidence type="ECO:0000256" key="1">
    <source>
        <dbReference type="ARBA" id="ARBA00007613"/>
    </source>
</evidence>
<feature type="region of interest" description="Disordered" evidence="2">
    <location>
        <begin position="87"/>
        <end position="126"/>
    </location>
</feature>
<comment type="caution">
    <text evidence="3">The sequence shown here is derived from an EMBL/GenBank/DDBJ whole genome shotgun (WGS) entry which is preliminary data.</text>
</comment>
<dbReference type="Pfam" id="PF02321">
    <property type="entry name" value="OEP"/>
    <property type="match status" value="1"/>
</dbReference>
<dbReference type="Proteomes" id="UP000249135">
    <property type="component" value="Unassembled WGS sequence"/>
</dbReference>